<dbReference type="OrthoDB" id="9798200at2"/>
<sequence>MSIKQAVAEQLAKLPVGQPFDVQSVPLYTQARKSVSSALSQLAVDGVVRRLARDVYYRPEHSRFGPLPPRDSDVMAFALQQTDGFIVGAAYLNNRGLSTQVPTVIEIASSKTRPRVVTYGKLKFNVVRAICAPVYPGDKRFLQMLHTVDRLRRLEGADPDHVVVHFVDEIAGLERAQRERLEVLSLQARPGVRALIGAMLEKGAGQSSVRLSQSISAASNYLTPVSIQVLPDMRKWQLRSTRKVV</sequence>
<comment type="caution">
    <text evidence="1">The sequence shown here is derived from an EMBL/GenBank/DDBJ whole genome shotgun (WGS) entry which is preliminary data.</text>
</comment>
<reference evidence="1 2" key="1">
    <citation type="submission" date="2019-03" db="EMBL/GenBank/DDBJ databases">
        <title>Genomic Encyclopedia of Type Strains, Phase IV (KMG-IV): sequencing the most valuable type-strain genomes for metagenomic binning, comparative biology and taxonomic classification.</title>
        <authorList>
            <person name="Goeker M."/>
        </authorList>
    </citation>
    <scope>NUCLEOTIDE SEQUENCE [LARGE SCALE GENOMIC DNA]</scope>
    <source>
        <strain evidence="1 2">DSM 103792</strain>
    </source>
</reference>
<keyword evidence="2" id="KW-1185">Reference proteome</keyword>
<evidence type="ECO:0000313" key="1">
    <source>
        <dbReference type="EMBL" id="TDQ49029.1"/>
    </source>
</evidence>
<organism evidence="1 2">
    <name type="scientific">Permianibacter aggregans</name>
    <dbReference type="NCBI Taxonomy" id="1510150"/>
    <lineage>
        <taxon>Bacteria</taxon>
        <taxon>Pseudomonadati</taxon>
        <taxon>Pseudomonadota</taxon>
        <taxon>Gammaproteobacteria</taxon>
        <taxon>Pseudomonadales</taxon>
        <taxon>Pseudomonadaceae</taxon>
        <taxon>Permianibacter</taxon>
    </lineage>
</organism>
<proteinExistence type="predicted"/>
<protein>
    <submittedName>
        <fullName evidence="1">Uncharacterized protein</fullName>
    </submittedName>
</protein>
<dbReference type="Proteomes" id="UP000295375">
    <property type="component" value="Unassembled WGS sequence"/>
</dbReference>
<evidence type="ECO:0000313" key="2">
    <source>
        <dbReference type="Proteomes" id="UP000295375"/>
    </source>
</evidence>
<dbReference type="Pfam" id="PF19570">
    <property type="entry name" value="DUF6088"/>
    <property type="match status" value="1"/>
</dbReference>
<dbReference type="EMBL" id="SNYM01000005">
    <property type="protein sequence ID" value="TDQ49029.1"/>
    <property type="molecule type" value="Genomic_DNA"/>
</dbReference>
<name>A0A4R6UT65_9GAMM</name>
<dbReference type="InterPro" id="IPR045738">
    <property type="entry name" value="DUF6088"/>
</dbReference>
<dbReference type="AlphaFoldDB" id="A0A4R6UT65"/>
<accession>A0A4R6UT65</accession>
<gene>
    <name evidence="1" type="ORF">EV696_1053</name>
</gene>
<dbReference type="RefSeq" id="WP_133589284.1">
    <property type="nucleotide sequence ID" value="NZ_CP037953.1"/>
</dbReference>